<comment type="similarity">
    <text evidence="1 7">Belongs to the glycosyl hydrolase 10 (cellulase F) family.</text>
</comment>
<dbReference type="GO" id="GO:0031176">
    <property type="term" value="F:endo-1,4-beta-xylanase activity"/>
    <property type="evidence" value="ECO:0007669"/>
    <property type="project" value="UniProtKB-EC"/>
</dbReference>
<dbReference type="PROSITE" id="PS00591">
    <property type="entry name" value="GH10_1"/>
    <property type="match status" value="1"/>
</dbReference>
<organism evidence="11 12">
    <name type="scientific">Mobilitalea sibirica</name>
    <dbReference type="NCBI Taxonomy" id="1462919"/>
    <lineage>
        <taxon>Bacteria</taxon>
        <taxon>Bacillati</taxon>
        <taxon>Bacillota</taxon>
        <taxon>Clostridia</taxon>
        <taxon>Lachnospirales</taxon>
        <taxon>Lachnospiraceae</taxon>
        <taxon>Mobilitalea</taxon>
    </lineage>
</organism>
<feature type="domain" description="GH10" evidence="10">
    <location>
        <begin position="86"/>
        <end position="406"/>
    </location>
</feature>
<evidence type="ECO:0000256" key="7">
    <source>
        <dbReference type="RuleBase" id="RU361174"/>
    </source>
</evidence>
<dbReference type="Gene3D" id="2.60.40.1190">
    <property type="match status" value="1"/>
</dbReference>
<dbReference type="Pfam" id="PF00331">
    <property type="entry name" value="Glyco_hydro_10"/>
    <property type="match status" value="1"/>
</dbReference>
<dbReference type="EMBL" id="JAEAGR010000006">
    <property type="protein sequence ID" value="MBH1940810.1"/>
    <property type="molecule type" value="Genomic_DNA"/>
</dbReference>
<keyword evidence="3 7" id="KW-0119">Carbohydrate metabolism</keyword>
<evidence type="ECO:0000256" key="8">
    <source>
        <dbReference type="SAM" id="MobiDB-lite"/>
    </source>
</evidence>
<gene>
    <name evidence="11" type="ORF">I5677_07910</name>
</gene>
<evidence type="ECO:0000256" key="3">
    <source>
        <dbReference type="ARBA" id="ARBA00023277"/>
    </source>
</evidence>
<dbReference type="GO" id="GO:0000272">
    <property type="term" value="P:polysaccharide catabolic process"/>
    <property type="evidence" value="ECO:0007669"/>
    <property type="project" value="UniProtKB-KW"/>
</dbReference>
<evidence type="ECO:0000313" key="11">
    <source>
        <dbReference type="EMBL" id="MBH1940810.1"/>
    </source>
</evidence>
<evidence type="ECO:0000259" key="10">
    <source>
        <dbReference type="PROSITE" id="PS51760"/>
    </source>
</evidence>
<protein>
    <recommendedName>
        <fullName evidence="7">Beta-xylanase</fullName>
        <ecNumber evidence="7">3.2.1.8</ecNumber>
    </recommendedName>
</protein>
<keyword evidence="12" id="KW-1185">Reference proteome</keyword>
<dbReference type="AlphaFoldDB" id="A0A8J7KW12"/>
<evidence type="ECO:0000256" key="9">
    <source>
        <dbReference type="SAM" id="SignalP"/>
    </source>
</evidence>
<reference evidence="11" key="1">
    <citation type="submission" date="2020-12" db="EMBL/GenBank/DDBJ databases">
        <title>M. sibirica DSM 26468T genome.</title>
        <authorList>
            <person name="Thieme N."/>
            <person name="Rettenmaier R."/>
            <person name="Zverlov V."/>
            <person name="Liebl W."/>
        </authorList>
    </citation>
    <scope>NUCLEOTIDE SEQUENCE</scope>
    <source>
        <strain evidence="11">DSM 26468</strain>
    </source>
</reference>
<dbReference type="Proteomes" id="UP000623269">
    <property type="component" value="Unassembled WGS sequence"/>
</dbReference>
<keyword evidence="9" id="KW-0732">Signal</keyword>
<sequence length="608" mass="69261">MKTLYRFKQKLVFLCFLSLVLPVILTACSKDNTGGSTDNEGNNTVKQETENLDTNNAEDDIQTNPGKEDKEEEDKKEENEAVDYKWPEDFSLYEAYEDDFLLGTIYTDANTKGLDMELTLKHFNAITPENLMKPEYMQPTEGNFHYTQSDKMVQFGQEHGLVLIGHTLAWHSQSGKWLGRNVSREESIEQLRSHITNIVEKYKGQFAAWDVVNEAINDGVRLPADGDWTKCLRQTQWLTSIGPDYLEMAFTFAREADPDLKLYYNDYNLNSKDKADIVYAMVKDFKERGIPIDGIGMQGHYNTQTSIGTVEYSLKKFSELGVEVSITELDITVNDAAPNGLSEEQEKEQAIVYAQLFKLFREYKDMIERVTFWGYVDHRSWRSDRFPCLFNEDFTPKEAVYAVLDPEKYLELNQKPEEEVVVKAAQATYGTPQIDGTIDDIWTNAPKAAVNNQLTAWEGATGNVQLLWDEGFVYVLFDVQDSLLNSQSFNAYEQDSVEIFLDQKNDKTAYYDVDDGQYRVNYEGLSSFGSKPDKAGFKAAAKKTDHGYLVEMAIPLVETAKEGMVMGFDAQINDSNAMGMRQSIAKFNDLTDNSWATTEKWGVLELVK</sequence>
<dbReference type="InterPro" id="IPR017853">
    <property type="entry name" value="GH"/>
</dbReference>
<dbReference type="InterPro" id="IPR001000">
    <property type="entry name" value="GH10_dom"/>
</dbReference>
<comment type="catalytic activity">
    <reaction evidence="7">
        <text>Endohydrolysis of (1-&gt;4)-beta-D-xylosidic linkages in xylans.</text>
        <dbReference type="EC" id="3.2.1.8"/>
    </reaction>
</comment>
<keyword evidence="4 7" id="KW-0326">Glycosidase</keyword>
<dbReference type="GO" id="GO:0030246">
    <property type="term" value="F:carbohydrate binding"/>
    <property type="evidence" value="ECO:0007669"/>
    <property type="project" value="InterPro"/>
</dbReference>
<dbReference type="PANTHER" id="PTHR31490">
    <property type="entry name" value="GLYCOSYL HYDROLASE"/>
    <property type="match status" value="1"/>
</dbReference>
<evidence type="ECO:0000256" key="2">
    <source>
        <dbReference type="ARBA" id="ARBA00022801"/>
    </source>
</evidence>
<comment type="caution">
    <text evidence="11">The sequence shown here is derived from an EMBL/GenBank/DDBJ whole genome shotgun (WGS) entry which is preliminary data.</text>
</comment>
<name>A0A8J7KW12_9FIRM</name>
<keyword evidence="2 7" id="KW-0378">Hydrolase</keyword>
<feature type="compositionally biased region" description="Polar residues" evidence="8">
    <location>
        <begin position="31"/>
        <end position="46"/>
    </location>
</feature>
<accession>A0A8J7KW12</accession>
<dbReference type="InterPro" id="IPR031158">
    <property type="entry name" value="GH10_AS"/>
</dbReference>
<proteinExistence type="inferred from homology"/>
<dbReference type="Gene3D" id="3.20.20.80">
    <property type="entry name" value="Glycosidases"/>
    <property type="match status" value="1"/>
</dbReference>
<evidence type="ECO:0000256" key="6">
    <source>
        <dbReference type="PROSITE-ProRule" id="PRU10061"/>
    </source>
</evidence>
<dbReference type="InterPro" id="IPR044846">
    <property type="entry name" value="GH10"/>
</dbReference>
<feature type="chain" id="PRO_5035322764" description="Beta-xylanase" evidence="9">
    <location>
        <begin position="30"/>
        <end position="608"/>
    </location>
</feature>
<dbReference type="SMART" id="SM00633">
    <property type="entry name" value="Glyco_10"/>
    <property type="match status" value="1"/>
</dbReference>
<dbReference type="RefSeq" id="WP_197661029.1">
    <property type="nucleotide sequence ID" value="NZ_JAEAGR010000006.1"/>
</dbReference>
<keyword evidence="5 7" id="KW-0624">Polysaccharide degradation</keyword>
<evidence type="ECO:0000256" key="5">
    <source>
        <dbReference type="ARBA" id="ARBA00023326"/>
    </source>
</evidence>
<dbReference type="PANTHER" id="PTHR31490:SF90">
    <property type="entry name" value="ENDO-1,4-BETA-XYLANASE A"/>
    <property type="match status" value="1"/>
</dbReference>
<evidence type="ECO:0000256" key="4">
    <source>
        <dbReference type="ARBA" id="ARBA00023295"/>
    </source>
</evidence>
<dbReference type="SUPFAM" id="SSF51445">
    <property type="entry name" value="(Trans)glycosidases"/>
    <property type="match status" value="1"/>
</dbReference>
<feature type="signal peptide" evidence="9">
    <location>
        <begin position="1"/>
        <end position="29"/>
    </location>
</feature>
<dbReference type="EC" id="3.2.1.8" evidence="7"/>
<dbReference type="InterPro" id="IPR010502">
    <property type="entry name" value="Carb-bd_dom_fam9"/>
</dbReference>
<evidence type="ECO:0000256" key="1">
    <source>
        <dbReference type="ARBA" id="ARBA00007495"/>
    </source>
</evidence>
<dbReference type="PROSITE" id="PS51760">
    <property type="entry name" value="GH10_2"/>
    <property type="match status" value="1"/>
</dbReference>
<dbReference type="PRINTS" id="PR00134">
    <property type="entry name" value="GLHYDRLASE10"/>
</dbReference>
<dbReference type="SUPFAM" id="SSF49344">
    <property type="entry name" value="CBD9-like"/>
    <property type="match status" value="1"/>
</dbReference>
<dbReference type="PROSITE" id="PS51257">
    <property type="entry name" value="PROKAR_LIPOPROTEIN"/>
    <property type="match status" value="1"/>
</dbReference>
<feature type="region of interest" description="Disordered" evidence="8">
    <location>
        <begin position="31"/>
        <end position="81"/>
    </location>
</feature>
<feature type="active site" description="Nucleophile" evidence="6">
    <location>
        <position position="328"/>
    </location>
</feature>
<dbReference type="Pfam" id="PF06452">
    <property type="entry name" value="CBM9_1"/>
    <property type="match status" value="1"/>
</dbReference>
<evidence type="ECO:0000313" key="12">
    <source>
        <dbReference type="Proteomes" id="UP000623269"/>
    </source>
</evidence>